<sequence>MYASVALEDDDVRPAVQPFACQGDCGEKLHFKCRMKLILCDHACRYLGMWHMTDSAHKYIGDAMKAAGLPAGKRADEEEPGLASRDDFVGGVFLNVRFRSGEVKALRAENLDEAEVAGGHASQKAAPTQTAESLKEALEDPPLLEIWSRHRENSERAKAAKKILGGIDAPLKKLDLSVPPELLEQAKRSGGPDGGVDLDPDSRLLASVQDERIALDDLDSAGLNSSAVSAGALCSDAGATHLCSVLCGAAVRAWPKTTVVVTGGVPEPHGKTDDVLFSIAGPSNKTDKQDSGGDVSHASAGKGVKERLNPEKRAPEPEPEKPEQPEQQEKETQGIQGPRSLFHEARRPRRSKWDDRGPPLQGDGNSPSTETLPDWLKDLEGPISGKPIPQLVVPGPTTSRSQLPNLLGQRHKTMMLKAVQIRVLLGRGGETIKSICERANAEIKVDHDRVAEEGEVTIVGEIEKAEALIRETLAAKGCPLPEDEARQPDETDLVVPPDVVGLFIGKGGEHVKAIREACGGSLFIGVIAPIEGNGPHKIQIIGDQREKAKAMVRQRLKELRESEDMKSRSLDVPVATSWQGLATPQSFGPSPGQGGMLRPNSPLSPLPPGRIPLRAPVPNLPIRPAAPITPMVPLNPVSTPGAFSGAHGRPVVRPRAQAAPTAPQGPSPSTPNHPNLNNIPPAQRLLAQATSLGDIHYRLILHRKIRKLGSDVFQPMLDEGDVEAEEEAPAVSRHAMRAPNKCT</sequence>
<dbReference type="InterPro" id="IPR004088">
    <property type="entry name" value="KH_dom_type_1"/>
</dbReference>
<organism evidence="5 6">
    <name type="scientific">Symbiodinium pilosum</name>
    <name type="common">Dinoflagellate</name>
    <dbReference type="NCBI Taxonomy" id="2952"/>
    <lineage>
        <taxon>Eukaryota</taxon>
        <taxon>Sar</taxon>
        <taxon>Alveolata</taxon>
        <taxon>Dinophyceae</taxon>
        <taxon>Suessiales</taxon>
        <taxon>Symbiodiniaceae</taxon>
        <taxon>Symbiodinium</taxon>
    </lineage>
</organism>
<feature type="region of interest" description="Disordered" evidence="3">
    <location>
        <begin position="263"/>
        <end position="397"/>
    </location>
</feature>
<reference evidence="5" key="1">
    <citation type="submission" date="2021-02" db="EMBL/GenBank/DDBJ databases">
        <authorList>
            <person name="Dougan E. K."/>
            <person name="Rhodes N."/>
            <person name="Thang M."/>
            <person name="Chan C."/>
        </authorList>
    </citation>
    <scope>NUCLEOTIDE SEQUENCE</scope>
</reference>
<dbReference type="InterPro" id="IPR004087">
    <property type="entry name" value="KH_dom"/>
</dbReference>
<feature type="region of interest" description="Disordered" evidence="3">
    <location>
        <begin position="654"/>
        <end position="680"/>
    </location>
</feature>
<dbReference type="Proteomes" id="UP000649617">
    <property type="component" value="Unassembled WGS sequence"/>
</dbReference>
<feature type="region of interest" description="Disordered" evidence="3">
    <location>
        <begin position="580"/>
        <end position="612"/>
    </location>
</feature>
<evidence type="ECO:0000256" key="2">
    <source>
        <dbReference type="PROSITE-ProRule" id="PRU00117"/>
    </source>
</evidence>
<evidence type="ECO:0000256" key="1">
    <source>
        <dbReference type="ARBA" id="ARBA00022737"/>
    </source>
</evidence>
<dbReference type="OrthoDB" id="5204190at2759"/>
<evidence type="ECO:0000313" key="6">
    <source>
        <dbReference type="Proteomes" id="UP000649617"/>
    </source>
</evidence>
<evidence type="ECO:0000256" key="3">
    <source>
        <dbReference type="SAM" id="MobiDB-lite"/>
    </source>
</evidence>
<keyword evidence="1" id="KW-0677">Repeat</keyword>
<feature type="compositionally biased region" description="Basic and acidic residues" evidence="3">
    <location>
        <begin position="341"/>
        <end position="357"/>
    </location>
</feature>
<dbReference type="PANTHER" id="PTHR10288">
    <property type="entry name" value="KH DOMAIN CONTAINING RNA BINDING PROTEIN"/>
    <property type="match status" value="1"/>
</dbReference>
<feature type="region of interest" description="Disordered" evidence="3">
    <location>
        <begin position="724"/>
        <end position="743"/>
    </location>
</feature>
<dbReference type="Gene3D" id="3.30.1370.10">
    <property type="entry name" value="K Homology domain, type 1"/>
    <property type="match status" value="2"/>
</dbReference>
<evidence type="ECO:0000259" key="4">
    <source>
        <dbReference type="SMART" id="SM00322"/>
    </source>
</evidence>
<feature type="domain" description="K Homology" evidence="4">
    <location>
        <begin position="408"/>
        <end position="477"/>
    </location>
</feature>
<dbReference type="Pfam" id="PF00013">
    <property type="entry name" value="KH_1"/>
    <property type="match status" value="2"/>
</dbReference>
<feature type="compositionally biased region" description="Basic and acidic residues" evidence="3">
    <location>
        <begin position="303"/>
        <end position="332"/>
    </location>
</feature>
<dbReference type="AlphaFoldDB" id="A0A812PA95"/>
<dbReference type="SUPFAM" id="SSF54791">
    <property type="entry name" value="Eukaryotic type KH-domain (KH-domain type I)"/>
    <property type="match status" value="2"/>
</dbReference>
<name>A0A812PA95_SYMPI</name>
<dbReference type="SMART" id="SM00322">
    <property type="entry name" value="KH"/>
    <property type="match status" value="2"/>
</dbReference>
<feature type="domain" description="K Homology" evidence="4">
    <location>
        <begin position="487"/>
        <end position="557"/>
    </location>
</feature>
<keyword evidence="6" id="KW-1185">Reference proteome</keyword>
<gene>
    <name evidence="5" type="ORF">SPIL2461_LOCUS8204</name>
</gene>
<dbReference type="InterPro" id="IPR036612">
    <property type="entry name" value="KH_dom_type_1_sf"/>
</dbReference>
<dbReference type="EMBL" id="CAJNIZ010013313">
    <property type="protein sequence ID" value="CAE7346459.1"/>
    <property type="molecule type" value="Genomic_DNA"/>
</dbReference>
<dbReference type="CDD" id="cd02393">
    <property type="entry name" value="KH-I_PNPase"/>
    <property type="match status" value="1"/>
</dbReference>
<dbReference type="PROSITE" id="PS50084">
    <property type="entry name" value="KH_TYPE_1"/>
    <property type="match status" value="2"/>
</dbReference>
<dbReference type="CDD" id="cd00105">
    <property type="entry name" value="KH-I"/>
    <property type="match status" value="1"/>
</dbReference>
<proteinExistence type="predicted"/>
<keyword evidence="2" id="KW-0694">RNA-binding</keyword>
<comment type="caution">
    <text evidence="5">The sequence shown here is derived from an EMBL/GenBank/DDBJ whole genome shotgun (WGS) entry which is preliminary data.</text>
</comment>
<protein>
    <recommendedName>
        <fullName evidence="4">K Homology domain-containing protein</fullName>
    </recommendedName>
</protein>
<accession>A0A812PA95</accession>
<evidence type="ECO:0000313" key="5">
    <source>
        <dbReference type="EMBL" id="CAE7346459.1"/>
    </source>
</evidence>
<dbReference type="GO" id="GO:0003723">
    <property type="term" value="F:RNA binding"/>
    <property type="evidence" value="ECO:0007669"/>
    <property type="project" value="UniProtKB-UniRule"/>
</dbReference>